<dbReference type="Proteomes" id="UP000051952">
    <property type="component" value="Unassembled WGS sequence"/>
</dbReference>
<evidence type="ECO:0000256" key="2">
    <source>
        <dbReference type="SAM" id="MobiDB-lite"/>
    </source>
</evidence>
<feature type="region of interest" description="Disordered" evidence="2">
    <location>
        <begin position="140"/>
        <end position="159"/>
    </location>
</feature>
<proteinExistence type="predicted"/>
<name>A0A0S4J5G6_BODSA</name>
<reference evidence="4" key="1">
    <citation type="submission" date="2015-09" db="EMBL/GenBank/DDBJ databases">
        <authorList>
            <consortium name="Pathogen Informatics"/>
        </authorList>
    </citation>
    <scope>NUCLEOTIDE SEQUENCE [LARGE SCALE GENOMIC DNA]</scope>
    <source>
        <strain evidence="4">Lake Konstanz</strain>
    </source>
</reference>
<feature type="compositionally biased region" description="Low complexity" evidence="2">
    <location>
        <begin position="332"/>
        <end position="342"/>
    </location>
</feature>
<organism evidence="3 4">
    <name type="scientific">Bodo saltans</name>
    <name type="common">Flagellated protozoan</name>
    <dbReference type="NCBI Taxonomy" id="75058"/>
    <lineage>
        <taxon>Eukaryota</taxon>
        <taxon>Discoba</taxon>
        <taxon>Euglenozoa</taxon>
        <taxon>Kinetoplastea</taxon>
        <taxon>Metakinetoplastina</taxon>
        <taxon>Eubodonida</taxon>
        <taxon>Bodonidae</taxon>
        <taxon>Bodo</taxon>
    </lineage>
</organism>
<evidence type="ECO:0000256" key="1">
    <source>
        <dbReference type="SAM" id="Coils"/>
    </source>
</evidence>
<feature type="coiled-coil region" evidence="1">
    <location>
        <begin position="16"/>
        <end position="64"/>
    </location>
</feature>
<accession>A0A0S4J5G6</accession>
<evidence type="ECO:0000313" key="3">
    <source>
        <dbReference type="EMBL" id="CUG82128.1"/>
    </source>
</evidence>
<evidence type="ECO:0000313" key="4">
    <source>
        <dbReference type="Proteomes" id="UP000051952"/>
    </source>
</evidence>
<dbReference type="VEuPathDB" id="TriTrypDB:BSAL_86975"/>
<keyword evidence="4" id="KW-1185">Reference proteome</keyword>
<keyword evidence="1" id="KW-0175">Coiled coil</keyword>
<feature type="region of interest" description="Disordered" evidence="2">
    <location>
        <begin position="293"/>
        <end position="387"/>
    </location>
</feature>
<gene>
    <name evidence="3" type="ORF">BSAL_86975</name>
</gene>
<dbReference type="AlphaFoldDB" id="A0A0S4J5G6"/>
<sequence length="421" mass="44928">MDKQEAVAAVLTAAQVASLQKDLEIEKKRTERLDQLLLTNANLRKKLQDDLHSTRQRCDTLSVEVEGLRGTTSVDVAKAAAEAATFKQLYFKSLEEISLLRQQFQEQETIAAHAADDRDTLQRKLLLQEEQLSQFSPLRGTAGRRLSLPSTTPRGHPDVVPTTVEIISEIIVDEERRAVSSGGAFGGSDHVQPWLLGPPDEVLTNDPDLQELHDGVGRRSGSGMDSVSAAGEGSEQRLDALEVQRIVVGLYRRLKASEIVLGEVNRSRAALTEKNVQLQHDYEHLQRAVAAGRSPYGLRRDGGGATVSNAWQRGKGPVLRPVSAPRRVSPYGGAASHSGAASTNVSRPVSATRRPVSSGPRFVSPNGPTPPPSTIPSARSFSGQSAVSAARGPAAAAAAVTAFLPGTVGGRSGCSCHRQTA</sequence>
<protein>
    <submittedName>
        <fullName evidence="3">Uncharacterized protein</fullName>
    </submittedName>
</protein>
<dbReference type="EMBL" id="CYKH01001075">
    <property type="protein sequence ID" value="CUG82128.1"/>
    <property type="molecule type" value="Genomic_DNA"/>
</dbReference>